<dbReference type="GO" id="GO:0003677">
    <property type="term" value="F:DNA binding"/>
    <property type="evidence" value="ECO:0007669"/>
    <property type="project" value="UniProtKB-KW"/>
</dbReference>
<reference evidence="6 7" key="1">
    <citation type="submission" date="2023-07" db="EMBL/GenBank/DDBJ databases">
        <title>Sorghum-associated microbial communities from plants grown in Nebraska, USA.</title>
        <authorList>
            <person name="Schachtman D."/>
        </authorList>
    </citation>
    <scope>NUCLEOTIDE SEQUENCE [LARGE SCALE GENOMIC DNA]</scope>
    <source>
        <strain evidence="6 7">BE240</strain>
    </source>
</reference>
<comment type="similarity">
    <text evidence="1">Belongs to the LysR transcriptional regulatory family.</text>
</comment>
<dbReference type="EMBL" id="JAVDWE010000003">
    <property type="protein sequence ID" value="MDR7093640.1"/>
    <property type="molecule type" value="Genomic_DNA"/>
</dbReference>
<sequence>MPGMDRFKEIEAFVMAMEHGSLAAAALHAGITPVMMGRRIDALERRLGTQLIHRSTRRLALTEQGAGFLDECRTLLAQWSQAEATVSAQKHRASGHLVVSAPAAFGRLHVAPHASAFLKANPEVKLSFNLTDRVVDLVREGYDMGLRIGGAIDPNFVAIKLATNQRVVCGTPAYFRKHGKPRTLDDLKQHNCLAFNLQGGQQRGWYFQQGGKTVTVRVDGNLDCNDGELLHRWVSEGMGLGWRSTWEIQAQLQRGELVTVLDEFALPEYDILAVYPQQRHLPAKVRFFIDHLRKIYERPNYWMK</sequence>
<evidence type="ECO:0000256" key="2">
    <source>
        <dbReference type="ARBA" id="ARBA00023015"/>
    </source>
</evidence>
<dbReference type="SUPFAM" id="SSF46785">
    <property type="entry name" value="Winged helix' DNA-binding domain"/>
    <property type="match status" value="1"/>
</dbReference>
<dbReference type="InterPro" id="IPR005119">
    <property type="entry name" value="LysR_subst-bd"/>
</dbReference>
<evidence type="ECO:0000259" key="5">
    <source>
        <dbReference type="PROSITE" id="PS50931"/>
    </source>
</evidence>
<dbReference type="InterPro" id="IPR000847">
    <property type="entry name" value="LysR_HTH_N"/>
</dbReference>
<dbReference type="InterPro" id="IPR036390">
    <property type="entry name" value="WH_DNA-bd_sf"/>
</dbReference>
<dbReference type="Gene3D" id="1.10.10.10">
    <property type="entry name" value="Winged helix-like DNA-binding domain superfamily/Winged helix DNA-binding domain"/>
    <property type="match status" value="1"/>
</dbReference>
<gene>
    <name evidence="6" type="ORF">J2X09_001372</name>
</gene>
<organism evidence="6 7">
    <name type="scientific">Hydrogenophaga laconesensis</name>
    <dbReference type="NCBI Taxonomy" id="1805971"/>
    <lineage>
        <taxon>Bacteria</taxon>
        <taxon>Pseudomonadati</taxon>
        <taxon>Pseudomonadota</taxon>
        <taxon>Betaproteobacteria</taxon>
        <taxon>Burkholderiales</taxon>
        <taxon>Comamonadaceae</taxon>
        <taxon>Hydrogenophaga</taxon>
    </lineage>
</organism>
<keyword evidence="2" id="KW-0805">Transcription regulation</keyword>
<dbReference type="Pfam" id="PF00126">
    <property type="entry name" value="HTH_1"/>
    <property type="match status" value="1"/>
</dbReference>
<keyword evidence="7" id="KW-1185">Reference proteome</keyword>
<evidence type="ECO:0000256" key="3">
    <source>
        <dbReference type="ARBA" id="ARBA00023125"/>
    </source>
</evidence>
<keyword evidence="4" id="KW-0804">Transcription</keyword>
<accession>A0ABU1V852</accession>
<dbReference type="InterPro" id="IPR036388">
    <property type="entry name" value="WH-like_DNA-bd_sf"/>
</dbReference>
<dbReference type="PANTHER" id="PTHR30537:SF5">
    <property type="entry name" value="HTH-TYPE TRANSCRIPTIONAL ACTIVATOR TTDR-RELATED"/>
    <property type="match status" value="1"/>
</dbReference>
<dbReference type="CDD" id="cd08422">
    <property type="entry name" value="PBP2_CrgA_like"/>
    <property type="match status" value="1"/>
</dbReference>
<name>A0ABU1V852_9BURK</name>
<evidence type="ECO:0000256" key="4">
    <source>
        <dbReference type="ARBA" id="ARBA00023163"/>
    </source>
</evidence>
<dbReference type="InterPro" id="IPR058163">
    <property type="entry name" value="LysR-type_TF_proteobact-type"/>
</dbReference>
<dbReference type="SUPFAM" id="SSF53850">
    <property type="entry name" value="Periplasmic binding protein-like II"/>
    <property type="match status" value="1"/>
</dbReference>
<proteinExistence type="inferred from homology"/>
<dbReference type="PANTHER" id="PTHR30537">
    <property type="entry name" value="HTH-TYPE TRANSCRIPTIONAL REGULATOR"/>
    <property type="match status" value="1"/>
</dbReference>
<dbReference type="Proteomes" id="UP001265550">
    <property type="component" value="Unassembled WGS sequence"/>
</dbReference>
<feature type="domain" description="HTH lysR-type" evidence="5">
    <location>
        <begin position="5"/>
        <end position="62"/>
    </location>
</feature>
<comment type="caution">
    <text evidence="6">The sequence shown here is derived from an EMBL/GenBank/DDBJ whole genome shotgun (WGS) entry which is preliminary data.</text>
</comment>
<dbReference type="Pfam" id="PF03466">
    <property type="entry name" value="LysR_substrate"/>
    <property type="match status" value="1"/>
</dbReference>
<keyword evidence="3 6" id="KW-0238">DNA-binding</keyword>
<dbReference type="Gene3D" id="3.40.190.290">
    <property type="match status" value="1"/>
</dbReference>
<protein>
    <submittedName>
        <fullName evidence="6">DNA-binding transcriptional LysR family regulator</fullName>
    </submittedName>
</protein>
<evidence type="ECO:0000313" key="7">
    <source>
        <dbReference type="Proteomes" id="UP001265550"/>
    </source>
</evidence>
<evidence type="ECO:0000313" key="6">
    <source>
        <dbReference type="EMBL" id="MDR7093640.1"/>
    </source>
</evidence>
<dbReference type="PROSITE" id="PS50931">
    <property type="entry name" value="HTH_LYSR"/>
    <property type="match status" value="1"/>
</dbReference>
<evidence type="ECO:0000256" key="1">
    <source>
        <dbReference type="ARBA" id="ARBA00009437"/>
    </source>
</evidence>